<dbReference type="PANTHER" id="PTHR48208">
    <property type="entry name" value="CENTROMERE PROTEIN I"/>
    <property type="match status" value="1"/>
</dbReference>
<dbReference type="GO" id="GO:0034080">
    <property type="term" value="P:CENP-A containing chromatin assembly"/>
    <property type="evidence" value="ECO:0007669"/>
    <property type="project" value="TreeGrafter"/>
</dbReference>
<comment type="similarity">
    <text evidence="3">Belongs to the CENP-I/CTF3 family.</text>
</comment>
<keyword evidence="4" id="KW-0158">Chromosome</keyword>
<evidence type="ECO:0000313" key="8">
    <source>
        <dbReference type="EMBL" id="SPO42259.1"/>
    </source>
</evidence>
<feature type="region of interest" description="Disordered" evidence="7">
    <location>
        <begin position="316"/>
        <end position="353"/>
    </location>
</feature>
<feature type="region of interest" description="Disordered" evidence="7">
    <location>
        <begin position="479"/>
        <end position="499"/>
    </location>
</feature>
<dbReference type="InterPro" id="IPR012485">
    <property type="entry name" value="CENP-I"/>
</dbReference>
<keyword evidence="5" id="KW-0539">Nucleus</keyword>
<evidence type="ECO:0000313" key="9">
    <source>
        <dbReference type="Proteomes" id="UP000323386"/>
    </source>
</evidence>
<feature type="region of interest" description="Disordered" evidence="7">
    <location>
        <begin position="904"/>
        <end position="937"/>
    </location>
</feature>
<sequence length="937" mass="101354">MPATAPDRGDEAISAVAHALSSGSTAAALKGELEGLQRHAISYGFDASQCQRLLNLALCGSSSRKRAALNRKPPKASAAASILRSIVPAPGTRLGSDLVYAVLACLGPNPGTKVEADAGISTVSRDDPVDESSSSKIGPDRVKVDIRVQVAAIRLLCVLLDSPPVPLNLAATLEPSEEGAEPKHPSELGGALPTTYLTLAARATLQRCYGVLFHFLDYQALRPHLCYLLCKVTKRKHVKHYRISKLMSLRANFAAETGLSALLSVYANFYPDLLFPELVGGSGSASSVGSNGVPGLKFPDNDWVGRVLRCHARHARRANGEKLESDNDDDDQGKAAAGDRARPAKRARVSLDASTKTSTEIEASKLPLAALPNLVTIQPQTSLNKTLGTLPSLITELSSLRHLAHSLDRLTLPSQVAAMLAPTFGARLTRVAVLSGATITNDVSLSQDGAVSDAKASDYCWVRLSDWLESVVRDEVGLGQSKAGAEGGREQPGLGGGNRIRLPANQSAHNRLASLLLRALQTFDVANEIPSRFEETICQVLRGLADVAAAPSSPWDRGWDALCAEIVSFVPLLKPRSWIVFDDLVIGPLRQLCLAPVLGETAVANIVEALAKMLQRWAKRDWSQIVRRLDRKASVRWGISALDEQVDYFETISHTAATLDGMATEALLRYPRSVVVEHAALSCYEVLAGPLCGLHGVYMISPLAFYAFSCCATSPMPLSRLAGLMQQMRRSHEVHKVPAPGRTAAKHDRVLRTLQADYFAGDQAASLNKAVTVLVNFIWRGKAFDEALDNDAPRLGFDEDVIAELKAQSQERGPGLHLSSSITHHACFANLSDRFLNDYCRRHGTPRRQKGWIRGPVTPRLLQRAKQRGIPADWTSKEYRRHLLDWLGEGGMRGLDDFIKNSLRNYHAAPPPPPPQQPQPQPQPPAAGNEASVTMDV</sequence>
<keyword evidence="9" id="KW-1185">Reference proteome</keyword>
<evidence type="ECO:0000256" key="4">
    <source>
        <dbReference type="ARBA" id="ARBA00022454"/>
    </source>
</evidence>
<evidence type="ECO:0000256" key="3">
    <source>
        <dbReference type="ARBA" id="ARBA00005470"/>
    </source>
</evidence>
<reference evidence="8 9" key="1">
    <citation type="submission" date="2018-03" db="EMBL/GenBank/DDBJ databases">
        <authorList>
            <person name="Guldener U."/>
        </authorList>
    </citation>
    <scope>NUCLEOTIDE SEQUENCE [LARGE SCALE GENOMIC DNA]</scope>
    <source>
        <strain evidence="8 9">DAOM196992</strain>
    </source>
</reference>
<dbReference type="EMBL" id="OOIP01000060">
    <property type="protein sequence ID" value="SPO42259.1"/>
    <property type="molecule type" value="Genomic_DNA"/>
</dbReference>
<name>A0A5C3FFX6_9BASI</name>
<gene>
    <name evidence="8" type="ORF">PSFLO_07742</name>
</gene>
<dbReference type="GO" id="GO:0005634">
    <property type="term" value="C:nucleus"/>
    <property type="evidence" value="ECO:0007669"/>
    <property type="project" value="UniProtKB-SubCell"/>
</dbReference>
<dbReference type="OrthoDB" id="378564at2759"/>
<proteinExistence type="inferred from homology"/>
<dbReference type="GO" id="GO:0000939">
    <property type="term" value="C:inner kinetochore"/>
    <property type="evidence" value="ECO:0007669"/>
    <property type="project" value="TreeGrafter"/>
</dbReference>
<organism evidence="8 9">
    <name type="scientific">Pseudozyma flocculosa</name>
    <dbReference type="NCBI Taxonomy" id="84751"/>
    <lineage>
        <taxon>Eukaryota</taxon>
        <taxon>Fungi</taxon>
        <taxon>Dikarya</taxon>
        <taxon>Basidiomycota</taxon>
        <taxon>Ustilaginomycotina</taxon>
        <taxon>Ustilaginomycetes</taxon>
        <taxon>Ustilaginales</taxon>
        <taxon>Ustilaginaceae</taxon>
        <taxon>Pseudozyma</taxon>
    </lineage>
</organism>
<dbReference type="AlphaFoldDB" id="A0A5C3FFX6"/>
<keyword evidence="6" id="KW-0137">Centromere</keyword>
<evidence type="ECO:0000256" key="2">
    <source>
        <dbReference type="ARBA" id="ARBA00004584"/>
    </source>
</evidence>
<evidence type="ECO:0000256" key="5">
    <source>
        <dbReference type="ARBA" id="ARBA00023242"/>
    </source>
</evidence>
<dbReference type="Pfam" id="PF07778">
    <property type="entry name" value="CENP-I"/>
    <property type="match status" value="1"/>
</dbReference>
<dbReference type="GO" id="GO:0000070">
    <property type="term" value="P:mitotic sister chromatid segregation"/>
    <property type="evidence" value="ECO:0007669"/>
    <property type="project" value="TreeGrafter"/>
</dbReference>
<feature type="compositionally biased region" description="Pro residues" evidence="7">
    <location>
        <begin position="909"/>
        <end position="925"/>
    </location>
</feature>
<evidence type="ECO:0000256" key="1">
    <source>
        <dbReference type="ARBA" id="ARBA00004123"/>
    </source>
</evidence>
<dbReference type="Proteomes" id="UP000323386">
    <property type="component" value="Unassembled WGS sequence"/>
</dbReference>
<protein>
    <submittedName>
        <fullName evidence="8">Uncharacterized protein</fullName>
    </submittedName>
</protein>
<evidence type="ECO:0000256" key="6">
    <source>
        <dbReference type="ARBA" id="ARBA00023328"/>
    </source>
</evidence>
<feature type="region of interest" description="Disordered" evidence="7">
    <location>
        <begin position="116"/>
        <end position="136"/>
    </location>
</feature>
<dbReference type="PANTHER" id="PTHR48208:SF2">
    <property type="entry name" value="CENTROMERE PROTEIN I"/>
    <property type="match status" value="1"/>
</dbReference>
<evidence type="ECO:0000256" key="7">
    <source>
        <dbReference type="SAM" id="MobiDB-lite"/>
    </source>
</evidence>
<comment type="subcellular location">
    <subcellularLocation>
        <location evidence="2">Chromosome</location>
        <location evidence="2">Centromere</location>
    </subcellularLocation>
    <subcellularLocation>
        <location evidence="1">Nucleus</location>
    </subcellularLocation>
</comment>
<accession>A0A5C3FFX6</accession>